<accession>A0AAV4S0K1</accession>
<protein>
    <submittedName>
        <fullName evidence="1">Uncharacterized protein</fullName>
    </submittedName>
</protein>
<organism evidence="1 2">
    <name type="scientific">Caerostris extrusa</name>
    <name type="common">Bark spider</name>
    <name type="synonym">Caerostris bankana</name>
    <dbReference type="NCBI Taxonomy" id="172846"/>
    <lineage>
        <taxon>Eukaryota</taxon>
        <taxon>Metazoa</taxon>
        <taxon>Ecdysozoa</taxon>
        <taxon>Arthropoda</taxon>
        <taxon>Chelicerata</taxon>
        <taxon>Arachnida</taxon>
        <taxon>Araneae</taxon>
        <taxon>Araneomorphae</taxon>
        <taxon>Entelegynae</taxon>
        <taxon>Araneoidea</taxon>
        <taxon>Araneidae</taxon>
        <taxon>Caerostris</taxon>
    </lineage>
</organism>
<sequence length="85" mass="9930">MQREDPRMRFHGYAPYMAHKEKVGISSGPIQRRDSFIWYLERYLSDPLFFPSSNYDKLSCDLNTVSVDEGTLVNLIQGMEPNEIK</sequence>
<evidence type="ECO:0000313" key="2">
    <source>
        <dbReference type="Proteomes" id="UP001054945"/>
    </source>
</evidence>
<dbReference type="EMBL" id="BPLR01008657">
    <property type="protein sequence ID" value="GIY26267.1"/>
    <property type="molecule type" value="Genomic_DNA"/>
</dbReference>
<dbReference type="AlphaFoldDB" id="A0AAV4S0K1"/>
<evidence type="ECO:0000313" key="1">
    <source>
        <dbReference type="EMBL" id="GIY26267.1"/>
    </source>
</evidence>
<keyword evidence="2" id="KW-1185">Reference proteome</keyword>
<proteinExistence type="predicted"/>
<comment type="caution">
    <text evidence="1">The sequence shown here is derived from an EMBL/GenBank/DDBJ whole genome shotgun (WGS) entry which is preliminary data.</text>
</comment>
<reference evidence="1 2" key="1">
    <citation type="submission" date="2021-06" db="EMBL/GenBank/DDBJ databases">
        <title>Caerostris extrusa draft genome.</title>
        <authorList>
            <person name="Kono N."/>
            <person name="Arakawa K."/>
        </authorList>
    </citation>
    <scope>NUCLEOTIDE SEQUENCE [LARGE SCALE GENOMIC DNA]</scope>
</reference>
<name>A0AAV4S0K1_CAEEX</name>
<gene>
    <name evidence="1" type="primary">AVEN_152888_1</name>
    <name evidence="1" type="ORF">CEXT_795001</name>
</gene>
<dbReference type="Proteomes" id="UP001054945">
    <property type="component" value="Unassembled WGS sequence"/>
</dbReference>